<keyword evidence="1" id="KW-0732">Signal</keyword>
<feature type="signal peptide" evidence="1">
    <location>
        <begin position="1"/>
        <end position="22"/>
    </location>
</feature>
<dbReference type="EMBL" id="JBHSFI010000009">
    <property type="protein sequence ID" value="MFC4631877.1"/>
    <property type="molecule type" value="Genomic_DNA"/>
</dbReference>
<keyword evidence="3" id="KW-1185">Reference proteome</keyword>
<evidence type="ECO:0000256" key="1">
    <source>
        <dbReference type="SAM" id="SignalP"/>
    </source>
</evidence>
<protein>
    <submittedName>
        <fullName evidence="2">Uncharacterized protein</fullName>
    </submittedName>
</protein>
<organism evidence="2 3">
    <name type="scientific">Promicromonospora alba</name>
    <dbReference type="NCBI Taxonomy" id="1616110"/>
    <lineage>
        <taxon>Bacteria</taxon>
        <taxon>Bacillati</taxon>
        <taxon>Actinomycetota</taxon>
        <taxon>Actinomycetes</taxon>
        <taxon>Micrococcales</taxon>
        <taxon>Promicromonosporaceae</taxon>
        <taxon>Promicromonospora</taxon>
    </lineage>
</organism>
<name>A0ABV9HNU2_9MICO</name>
<comment type="caution">
    <text evidence="2">The sequence shown here is derived from an EMBL/GenBank/DDBJ whole genome shotgun (WGS) entry which is preliminary data.</text>
</comment>
<dbReference type="Proteomes" id="UP001596011">
    <property type="component" value="Unassembled WGS sequence"/>
</dbReference>
<dbReference type="RefSeq" id="WP_377141834.1">
    <property type="nucleotide sequence ID" value="NZ_JBHSFI010000009.1"/>
</dbReference>
<sequence>MALATAAGLLATGLVAAPAAQAALPLVDASERDDTVITTRMNANGQTIMATSTRIEPVEFRYKLDLRWTGGQLRAFDGVVTLQGVGETQVRRFPVTLDADGDASVEVPLPERIRPGFYHVGIEYTAAVKRPDGRLVLHHVDVDQAKKISLRRDVRFQGEITHPTATDGRPSRITAQFTWLRISSDGDPSWSPVRNTTVRLYHDPDGSGVWEEELVFVRTLTVGPDGTISTVVPAREGAWVLRYAGSDRADRGYGAIEQGSNGGGCGC</sequence>
<reference evidence="3" key="1">
    <citation type="journal article" date="2019" name="Int. J. Syst. Evol. Microbiol.">
        <title>The Global Catalogue of Microorganisms (GCM) 10K type strain sequencing project: providing services to taxonomists for standard genome sequencing and annotation.</title>
        <authorList>
            <consortium name="The Broad Institute Genomics Platform"/>
            <consortium name="The Broad Institute Genome Sequencing Center for Infectious Disease"/>
            <person name="Wu L."/>
            <person name="Ma J."/>
        </authorList>
    </citation>
    <scope>NUCLEOTIDE SEQUENCE [LARGE SCALE GENOMIC DNA]</scope>
    <source>
        <strain evidence="3">CCUG 42722</strain>
    </source>
</reference>
<gene>
    <name evidence="2" type="ORF">ACFO6V_26800</name>
</gene>
<accession>A0ABV9HNU2</accession>
<evidence type="ECO:0000313" key="2">
    <source>
        <dbReference type="EMBL" id="MFC4631877.1"/>
    </source>
</evidence>
<evidence type="ECO:0000313" key="3">
    <source>
        <dbReference type="Proteomes" id="UP001596011"/>
    </source>
</evidence>
<feature type="chain" id="PRO_5046871229" evidence="1">
    <location>
        <begin position="23"/>
        <end position="267"/>
    </location>
</feature>
<proteinExistence type="predicted"/>